<feature type="compositionally biased region" description="Basic and acidic residues" evidence="7">
    <location>
        <begin position="240"/>
        <end position="249"/>
    </location>
</feature>
<feature type="transmembrane region" description="Helical" evidence="8">
    <location>
        <begin position="148"/>
        <end position="168"/>
    </location>
</feature>
<feature type="transmembrane region" description="Helical" evidence="8">
    <location>
        <begin position="6"/>
        <end position="26"/>
    </location>
</feature>
<accession>A0ABY8G0U5</accession>
<keyword evidence="4 8" id="KW-0812">Transmembrane</keyword>
<feature type="transmembrane region" description="Helical" evidence="8">
    <location>
        <begin position="174"/>
        <end position="192"/>
    </location>
</feature>
<evidence type="ECO:0000256" key="4">
    <source>
        <dbReference type="ARBA" id="ARBA00022692"/>
    </source>
</evidence>
<evidence type="ECO:0000256" key="1">
    <source>
        <dbReference type="ARBA" id="ARBA00004651"/>
    </source>
</evidence>
<evidence type="ECO:0000256" key="6">
    <source>
        <dbReference type="ARBA" id="ARBA00023136"/>
    </source>
</evidence>
<dbReference type="Pfam" id="PF03458">
    <property type="entry name" value="Gly_transporter"/>
    <property type="match status" value="2"/>
</dbReference>
<keyword evidence="5 8" id="KW-1133">Transmembrane helix</keyword>
<dbReference type="RefSeq" id="WP_278012823.1">
    <property type="nucleotide sequence ID" value="NZ_CP121208.1"/>
</dbReference>
<organism evidence="10 11">
    <name type="scientific">Arcanobacterium canis</name>
    <dbReference type="NCBI Taxonomy" id="999183"/>
    <lineage>
        <taxon>Bacteria</taxon>
        <taxon>Bacillati</taxon>
        <taxon>Actinomycetota</taxon>
        <taxon>Actinomycetes</taxon>
        <taxon>Actinomycetales</taxon>
        <taxon>Actinomycetaceae</taxon>
        <taxon>Arcanobacterium</taxon>
    </lineage>
</organism>
<reference evidence="10 11" key="1">
    <citation type="submission" date="2023-03" db="EMBL/GenBank/DDBJ databases">
        <title>Complete genome of Arcanobacterium canis strain DSM 25104 isolated in 2010 from a canine otitis externa in Germany.</title>
        <authorList>
            <person name="Borowiak M."/>
            <person name="Kreitlow A."/>
            <person name="Malorny B."/>
            <person name="Laemmler C."/>
            <person name="Prenger-Berninghoff E."/>
            <person name="Ploetz M."/>
            <person name="Abdulmawjood A."/>
        </authorList>
    </citation>
    <scope>NUCLEOTIDE SEQUENCE [LARGE SCALE GENOMIC DNA]</scope>
    <source>
        <strain evidence="10 11">DSM 25104</strain>
    </source>
</reference>
<name>A0ABY8G0U5_9ACTO</name>
<feature type="transmembrane region" description="Helical" evidence="8">
    <location>
        <begin position="67"/>
        <end position="84"/>
    </location>
</feature>
<feature type="domain" description="Glycine transporter" evidence="9">
    <location>
        <begin position="9"/>
        <end position="82"/>
    </location>
</feature>
<feature type="domain" description="Glycine transporter" evidence="9">
    <location>
        <begin position="95"/>
        <end position="169"/>
    </location>
</feature>
<sequence>MDPETLFRIVDVAGVLANGLIGATLARSLSFDMFGFLTLGIVTALGGGMTRDALLGTDFPVALTDPWYLWGAIGASIFAYLVPLDGRWARRLLAIADVGVLGCWSATGAAKGMMAGLNPVPSIFLGTITAVMGGIYRDVMVGRRPAVFGSNPLYATFSVIAAGLMVFFQSHGMYEIGMGLAISICLIFGLLARRYHWMLPIKAMDLSAHLRSEKLKALRVKSMERARGVRRRRDGGANPDAHRILRDKE</sequence>
<evidence type="ECO:0000256" key="8">
    <source>
        <dbReference type="SAM" id="Phobius"/>
    </source>
</evidence>
<proteinExistence type="inferred from homology"/>
<feature type="region of interest" description="Disordered" evidence="7">
    <location>
        <begin position="226"/>
        <end position="249"/>
    </location>
</feature>
<keyword evidence="6 8" id="KW-0472">Membrane</keyword>
<dbReference type="EMBL" id="CP121208">
    <property type="protein sequence ID" value="WFM83428.1"/>
    <property type="molecule type" value="Genomic_DNA"/>
</dbReference>
<feature type="transmembrane region" description="Helical" evidence="8">
    <location>
        <begin position="91"/>
        <end position="110"/>
    </location>
</feature>
<evidence type="ECO:0000313" key="10">
    <source>
        <dbReference type="EMBL" id="WFM83428.1"/>
    </source>
</evidence>
<dbReference type="PANTHER" id="PTHR30506:SF3">
    <property type="entry name" value="UPF0126 INNER MEMBRANE PROTEIN YADS-RELATED"/>
    <property type="match status" value="1"/>
</dbReference>
<dbReference type="InterPro" id="IPR005115">
    <property type="entry name" value="Gly_transporter"/>
</dbReference>
<feature type="transmembrane region" description="Helical" evidence="8">
    <location>
        <begin position="116"/>
        <end position="136"/>
    </location>
</feature>
<evidence type="ECO:0000256" key="7">
    <source>
        <dbReference type="SAM" id="MobiDB-lite"/>
    </source>
</evidence>
<evidence type="ECO:0000256" key="2">
    <source>
        <dbReference type="ARBA" id="ARBA00008193"/>
    </source>
</evidence>
<evidence type="ECO:0000256" key="3">
    <source>
        <dbReference type="ARBA" id="ARBA00022475"/>
    </source>
</evidence>
<gene>
    <name evidence="10" type="ORF">P7079_00160</name>
</gene>
<dbReference type="PANTHER" id="PTHR30506">
    <property type="entry name" value="INNER MEMBRANE PROTEIN"/>
    <property type="match status" value="1"/>
</dbReference>
<comment type="subcellular location">
    <subcellularLocation>
        <location evidence="1">Cell membrane</location>
        <topology evidence="1">Multi-pass membrane protein</topology>
    </subcellularLocation>
</comment>
<dbReference type="Proteomes" id="UP001215216">
    <property type="component" value="Chromosome"/>
</dbReference>
<evidence type="ECO:0000259" key="9">
    <source>
        <dbReference type="Pfam" id="PF03458"/>
    </source>
</evidence>
<keyword evidence="11" id="KW-1185">Reference proteome</keyword>
<evidence type="ECO:0000313" key="11">
    <source>
        <dbReference type="Proteomes" id="UP001215216"/>
    </source>
</evidence>
<evidence type="ECO:0000256" key="5">
    <source>
        <dbReference type="ARBA" id="ARBA00022989"/>
    </source>
</evidence>
<keyword evidence="3" id="KW-1003">Cell membrane</keyword>
<protein>
    <submittedName>
        <fullName evidence="10">Trimeric intracellular cation channel family protein</fullName>
    </submittedName>
</protein>
<comment type="similarity">
    <text evidence="2">Belongs to the UPF0126 family.</text>
</comment>
<feature type="transmembrane region" description="Helical" evidence="8">
    <location>
        <begin position="33"/>
        <end position="55"/>
    </location>
</feature>